<sequence length="57" mass="6143">MAYQGSLTFPKGAGVRLPCFIGRQVPVVTAAELSAGCDFSVKYTLDIYIYGAAYAYK</sequence>
<dbReference type="EMBL" id="CP157940">
    <property type="protein sequence ID" value="XBS52661.1"/>
    <property type="molecule type" value="Genomic_DNA"/>
</dbReference>
<evidence type="ECO:0000313" key="1">
    <source>
        <dbReference type="EMBL" id="XBS52661.1"/>
    </source>
</evidence>
<proteinExistence type="predicted"/>
<name>A0AAU7PJV1_9FIRM</name>
<protein>
    <submittedName>
        <fullName evidence="1">Uncharacterized protein</fullName>
    </submittedName>
</protein>
<gene>
    <name evidence="1" type="ORF">ABFV83_12510</name>
</gene>
<accession>A0AAU7PJV1</accession>
<organism evidence="1">
    <name type="scientific">Lacrimispora sp. BS-2</name>
    <dbReference type="NCBI Taxonomy" id="3151850"/>
    <lineage>
        <taxon>Bacteria</taxon>
        <taxon>Bacillati</taxon>
        <taxon>Bacillota</taxon>
        <taxon>Clostridia</taxon>
        <taxon>Lachnospirales</taxon>
        <taxon>Lachnospiraceae</taxon>
        <taxon>Lacrimispora</taxon>
    </lineage>
</organism>
<dbReference type="RefSeq" id="WP_349944266.1">
    <property type="nucleotide sequence ID" value="NZ_CP157940.1"/>
</dbReference>
<reference evidence="1" key="1">
    <citation type="submission" date="2024-06" db="EMBL/GenBank/DDBJ databases">
        <title>Lacrimispora cavernae sp. nov., a novel anaerobe isolated from bat guano pile inside a cave.</title>
        <authorList>
            <person name="Miller S.L."/>
            <person name="Lu N."/>
            <person name="King J."/>
            <person name="Sankaranarayanan K."/>
            <person name="Lawson P.A."/>
        </authorList>
    </citation>
    <scope>NUCLEOTIDE SEQUENCE</scope>
    <source>
        <strain evidence="1">BS-2</strain>
    </source>
</reference>
<dbReference type="AlphaFoldDB" id="A0AAU7PJV1"/>